<dbReference type="InterPro" id="IPR011989">
    <property type="entry name" value="ARM-like"/>
</dbReference>
<feature type="coiled-coil region" evidence="2">
    <location>
        <begin position="219"/>
        <end position="342"/>
    </location>
</feature>
<dbReference type="AlphaFoldDB" id="A0ABD1M1U6"/>
<dbReference type="PROSITE" id="PS50896">
    <property type="entry name" value="LISH"/>
    <property type="match status" value="2"/>
</dbReference>
<accession>A0ABD1M1U6</accession>
<evidence type="ECO:0000256" key="3">
    <source>
        <dbReference type="SAM" id="MobiDB-lite"/>
    </source>
</evidence>
<dbReference type="InterPro" id="IPR006594">
    <property type="entry name" value="LisH"/>
</dbReference>
<dbReference type="InterPro" id="IPR016024">
    <property type="entry name" value="ARM-type_fold"/>
</dbReference>
<feature type="region of interest" description="Disordered" evidence="3">
    <location>
        <begin position="1131"/>
        <end position="1156"/>
    </location>
</feature>
<dbReference type="InterPro" id="IPR040362">
    <property type="entry name" value="RELCH"/>
</dbReference>
<dbReference type="Proteomes" id="UP001603857">
    <property type="component" value="Unassembled WGS sequence"/>
</dbReference>
<reference evidence="4 5" key="1">
    <citation type="submission" date="2024-08" db="EMBL/GenBank/DDBJ databases">
        <title>Insights into the chromosomal genome structure of Flemingia macrophylla.</title>
        <authorList>
            <person name="Ding Y."/>
            <person name="Zhao Y."/>
            <person name="Bi W."/>
            <person name="Wu M."/>
            <person name="Zhao G."/>
            <person name="Gong Y."/>
            <person name="Li W."/>
            <person name="Zhang P."/>
        </authorList>
    </citation>
    <scope>NUCLEOTIDE SEQUENCE [LARGE SCALE GENOMIC DNA]</scope>
    <source>
        <strain evidence="4">DYQJB</strain>
        <tissue evidence="4">Leaf</tissue>
    </source>
</reference>
<dbReference type="PANTHER" id="PTHR32059">
    <property type="entry name" value="RAB11-BINDING PROTEIN RELCH"/>
    <property type="match status" value="1"/>
</dbReference>
<keyword evidence="2" id="KW-0175">Coiled coil</keyword>
<dbReference type="SMART" id="SM00667">
    <property type="entry name" value="LisH"/>
    <property type="match status" value="2"/>
</dbReference>
<dbReference type="SUPFAM" id="SSF48371">
    <property type="entry name" value="ARM repeat"/>
    <property type="match status" value="1"/>
</dbReference>
<gene>
    <name evidence="4" type="ORF">Fmac_017104</name>
</gene>
<feature type="repeat" description="HEAT" evidence="1">
    <location>
        <begin position="945"/>
        <end position="983"/>
    </location>
</feature>
<dbReference type="EMBL" id="JBGMDY010000006">
    <property type="protein sequence ID" value="KAL2329523.1"/>
    <property type="molecule type" value="Genomic_DNA"/>
</dbReference>
<sequence length="1185" mass="132979">MDVERSSLCNCVVNFLLEENYLLTAFELLHELLDDDRHDQAIRLKQYFSDPSLFPPDLISRLASLPVADPQTLLEEKEAAEEKLAISDYELRLAQEDILKLKSELQKKADNLNEINAAQISGHISVNDAQQIKQQKKSTSFTDLGPLKETERRDLNCAVKEYLLTAGYRLTAMTFYEEVTDQNLDSWHNTPAFVPDALRHYYYQYLSSTSEAAEEKFSLLRENETLLNANKRLDQEKENLLKNKHLADAQIVALTKSLEAMQTDLKDKENMVQVLRESLEHQRKELSDCRSEISSLKMHIEGSHLGNNLVVSDVNNVQSESVEKYKEEIKKLQMENECLKEKNVRAPEPGNFVGSENENLQTNDKVIEIHEDRGAMSNPVNVDLGVVHNEDAQSPVVQTINQYADKHEDALPELFNPANTNSTSENIKNISGQNVGQNTEDSSLLLKSDSVDDEAISERTGLGTIQILADALPKIVPYVLINHREELLPLIMCAIERHPDSSTRDSLTHTLFNLIKRPDEQQRRIIMNACVSLAKNVGEMRTETELLPQCWEQISHMYEERRLLVAQSCGELADFVRPEIRDSLILSIVQQLIEDSASVVREAAACNLAMLLPLFPNMDKYIKVEDMMFQLVCDPSGVVVETTLKELVPAVLKWGNKLDHVLAVLLSHVINSALRCPPLSGVEGSVESNLRVLGERERWNIDVLLRMLAELLYLVHQKVIETCPFSSTTETTKDVLSTAVLELYARGQVEWDAFEWMHVECFPILIQLACLLPQKEDKLRSRISKFLLSVSESFGDSYVTCIMLPVFFIAVGDDADLTFFPTSIHSKIKGLRPRSAVADRLSTMGVLPLLLAGVLSYPGKHDQLAEYLRKLLLEDNSMQKPSTKHTPEIINAIRFLCIYEENHAMIVNILWEMVVSSNASMKINAAKLLKVIVPYIDAKVASTHVLPALVTLGSDQNLNVKYASIDAFGAVAQHFKNEMIVDKIRVQMDAFLEDGSHEATIAVIRALVVAVPHTTERLRDYLLSKISQLTAIPNSTNNLMRRQERANAFCEAIRALDATDLPANSVRDYFLPAIQNLLKDLDALDPAHKEALEIIMKERSGGTFETISKVMGAHIGLPSSVTSFFGEGGLLGKKESTEPPSEATVSPIAAAPSPAEDTRFKRIMMGNFSEMLRGKAKPQEEGQHQ</sequence>
<dbReference type="PROSITE" id="PS50077">
    <property type="entry name" value="HEAT_REPEAT"/>
    <property type="match status" value="1"/>
</dbReference>
<feature type="coiled-coil region" evidence="2">
    <location>
        <begin position="91"/>
        <end position="118"/>
    </location>
</feature>
<dbReference type="InterPro" id="IPR021133">
    <property type="entry name" value="HEAT_type_2"/>
</dbReference>
<comment type="caution">
    <text evidence="4">The sequence shown here is derived from an EMBL/GenBank/DDBJ whole genome shotgun (WGS) entry which is preliminary data.</text>
</comment>
<evidence type="ECO:0008006" key="6">
    <source>
        <dbReference type="Google" id="ProtNLM"/>
    </source>
</evidence>
<protein>
    <recommendedName>
        <fullName evidence="6">HEAT repeat-containing protein</fullName>
    </recommendedName>
</protein>
<evidence type="ECO:0000313" key="5">
    <source>
        <dbReference type="Proteomes" id="UP001603857"/>
    </source>
</evidence>
<organism evidence="4 5">
    <name type="scientific">Flemingia macrophylla</name>
    <dbReference type="NCBI Taxonomy" id="520843"/>
    <lineage>
        <taxon>Eukaryota</taxon>
        <taxon>Viridiplantae</taxon>
        <taxon>Streptophyta</taxon>
        <taxon>Embryophyta</taxon>
        <taxon>Tracheophyta</taxon>
        <taxon>Spermatophyta</taxon>
        <taxon>Magnoliopsida</taxon>
        <taxon>eudicotyledons</taxon>
        <taxon>Gunneridae</taxon>
        <taxon>Pentapetalae</taxon>
        <taxon>rosids</taxon>
        <taxon>fabids</taxon>
        <taxon>Fabales</taxon>
        <taxon>Fabaceae</taxon>
        <taxon>Papilionoideae</taxon>
        <taxon>50 kb inversion clade</taxon>
        <taxon>NPAAA clade</taxon>
        <taxon>indigoferoid/millettioid clade</taxon>
        <taxon>Phaseoleae</taxon>
        <taxon>Flemingia</taxon>
    </lineage>
</organism>
<evidence type="ECO:0000256" key="1">
    <source>
        <dbReference type="PROSITE-ProRule" id="PRU00103"/>
    </source>
</evidence>
<dbReference type="Gene3D" id="1.25.10.10">
    <property type="entry name" value="Leucine-rich Repeat Variant"/>
    <property type="match status" value="2"/>
</dbReference>
<keyword evidence="5" id="KW-1185">Reference proteome</keyword>
<name>A0ABD1M1U6_9FABA</name>
<evidence type="ECO:0000256" key="2">
    <source>
        <dbReference type="SAM" id="Coils"/>
    </source>
</evidence>
<dbReference type="PANTHER" id="PTHR32059:SF0">
    <property type="entry name" value="RAB11-BINDING PROTEIN RELCH"/>
    <property type="match status" value="1"/>
</dbReference>
<proteinExistence type="predicted"/>
<evidence type="ECO:0000313" key="4">
    <source>
        <dbReference type="EMBL" id="KAL2329523.1"/>
    </source>
</evidence>